<dbReference type="OrthoDB" id="1413014at2759"/>
<dbReference type="AlphaFoldDB" id="A0A8S1INE3"/>
<evidence type="ECO:0000256" key="15">
    <source>
        <dbReference type="ARBA" id="ARBA00023136"/>
    </source>
</evidence>
<evidence type="ECO:0000256" key="13">
    <source>
        <dbReference type="ARBA" id="ARBA00023049"/>
    </source>
</evidence>
<keyword evidence="9" id="KW-0378">Hydrolase</keyword>
<evidence type="ECO:0000256" key="3">
    <source>
        <dbReference type="ARBA" id="ARBA00010044"/>
    </source>
</evidence>
<name>A0A8S1INE3_9CHLO</name>
<evidence type="ECO:0000259" key="17">
    <source>
        <dbReference type="SMART" id="SM00382"/>
    </source>
</evidence>
<dbReference type="InterPro" id="IPR003959">
    <property type="entry name" value="ATPase_AAA_core"/>
</dbReference>
<comment type="subcellular location">
    <subcellularLocation>
        <location evidence="2">Mitochondrion membrane</location>
    </subcellularLocation>
</comment>
<feature type="compositionally biased region" description="Low complexity" evidence="16">
    <location>
        <begin position="101"/>
        <end position="117"/>
    </location>
</feature>
<dbReference type="SUPFAM" id="SSF140990">
    <property type="entry name" value="FtsH protease domain-like"/>
    <property type="match status" value="1"/>
</dbReference>
<dbReference type="GO" id="GO:0045037">
    <property type="term" value="P:protein import into chloroplast stroma"/>
    <property type="evidence" value="ECO:0007669"/>
    <property type="project" value="TreeGrafter"/>
</dbReference>
<evidence type="ECO:0000256" key="2">
    <source>
        <dbReference type="ARBA" id="ARBA00004325"/>
    </source>
</evidence>
<dbReference type="GO" id="GO:0004222">
    <property type="term" value="F:metalloendopeptidase activity"/>
    <property type="evidence" value="ECO:0007669"/>
    <property type="project" value="InterPro"/>
</dbReference>
<keyword evidence="19" id="KW-1185">Reference proteome</keyword>
<evidence type="ECO:0000256" key="4">
    <source>
        <dbReference type="ARBA" id="ARBA00010550"/>
    </source>
</evidence>
<evidence type="ECO:0000256" key="11">
    <source>
        <dbReference type="ARBA" id="ARBA00022840"/>
    </source>
</evidence>
<dbReference type="InterPro" id="IPR005936">
    <property type="entry name" value="FtsH"/>
</dbReference>
<dbReference type="GO" id="GO:0031966">
    <property type="term" value="C:mitochondrial membrane"/>
    <property type="evidence" value="ECO:0007669"/>
    <property type="project" value="UniProtKB-SubCell"/>
</dbReference>
<dbReference type="SMART" id="SM00382">
    <property type="entry name" value="AAA"/>
    <property type="match status" value="1"/>
</dbReference>
<dbReference type="GO" id="GO:0016887">
    <property type="term" value="F:ATP hydrolysis activity"/>
    <property type="evidence" value="ECO:0007669"/>
    <property type="project" value="InterPro"/>
</dbReference>
<dbReference type="Pfam" id="PF17862">
    <property type="entry name" value="AAA_lid_3"/>
    <property type="match status" value="1"/>
</dbReference>
<dbReference type="FunFam" id="1.20.58.760:FF:000002">
    <property type="entry name" value="ATP-dependent zinc metalloprotease FtsH"/>
    <property type="match status" value="1"/>
</dbReference>
<keyword evidence="11" id="KW-0067">ATP-binding</keyword>
<dbReference type="FunFam" id="1.10.8.60:FF:000001">
    <property type="entry name" value="ATP-dependent zinc metalloprotease FtsH"/>
    <property type="match status" value="1"/>
</dbReference>
<keyword evidence="13" id="KW-0482">Metalloprotease</keyword>
<dbReference type="FunFam" id="3.40.50.300:FF:000195">
    <property type="entry name" value="ATP-dependent zinc metalloprotease FTSH 11"/>
    <property type="match status" value="1"/>
</dbReference>
<keyword evidence="12" id="KW-1133">Transmembrane helix</keyword>
<keyword evidence="7" id="KW-0479">Metal-binding</keyword>
<evidence type="ECO:0000313" key="19">
    <source>
        <dbReference type="Proteomes" id="UP000708148"/>
    </source>
</evidence>
<comment type="cofactor">
    <cofactor evidence="1">
        <name>Zn(2+)</name>
        <dbReference type="ChEBI" id="CHEBI:29105"/>
    </cofactor>
</comment>
<evidence type="ECO:0000256" key="1">
    <source>
        <dbReference type="ARBA" id="ARBA00001947"/>
    </source>
</evidence>
<dbReference type="GO" id="GO:0009507">
    <property type="term" value="C:chloroplast"/>
    <property type="evidence" value="ECO:0007669"/>
    <property type="project" value="TreeGrafter"/>
</dbReference>
<dbReference type="Gene3D" id="1.20.58.760">
    <property type="entry name" value="Peptidase M41"/>
    <property type="match status" value="1"/>
</dbReference>
<dbReference type="PANTHER" id="PTHR23076">
    <property type="entry name" value="METALLOPROTEASE M41 FTSH"/>
    <property type="match status" value="1"/>
</dbReference>
<reference evidence="18" key="1">
    <citation type="submission" date="2020-12" db="EMBL/GenBank/DDBJ databases">
        <authorList>
            <person name="Iha C."/>
        </authorList>
    </citation>
    <scope>NUCLEOTIDE SEQUENCE</scope>
</reference>
<comment type="similarity">
    <text evidence="4">In the N-terminal section; belongs to the AAA ATPase family.</text>
</comment>
<evidence type="ECO:0000256" key="14">
    <source>
        <dbReference type="ARBA" id="ARBA00023128"/>
    </source>
</evidence>
<evidence type="ECO:0000256" key="16">
    <source>
        <dbReference type="SAM" id="MobiDB-lite"/>
    </source>
</evidence>
<accession>A0A8S1INE3</accession>
<organism evidence="18 19">
    <name type="scientific">Ostreobium quekettii</name>
    <dbReference type="NCBI Taxonomy" id="121088"/>
    <lineage>
        <taxon>Eukaryota</taxon>
        <taxon>Viridiplantae</taxon>
        <taxon>Chlorophyta</taxon>
        <taxon>core chlorophytes</taxon>
        <taxon>Ulvophyceae</taxon>
        <taxon>TCBD clade</taxon>
        <taxon>Bryopsidales</taxon>
        <taxon>Ostreobineae</taxon>
        <taxon>Ostreobiaceae</taxon>
        <taxon>Ostreobium</taxon>
    </lineage>
</organism>
<dbReference type="Pfam" id="PF01434">
    <property type="entry name" value="Peptidase_M41"/>
    <property type="match status" value="1"/>
</dbReference>
<keyword evidence="14" id="KW-0496">Mitochondrion</keyword>
<dbReference type="Proteomes" id="UP000708148">
    <property type="component" value="Unassembled WGS sequence"/>
</dbReference>
<dbReference type="InterPro" id="IPR027417">
    <property type="entry name" value="P-loop_NTPase"/>
</dbReference>
<feature type="compositionally biased region" description="Basic and acidic residues" evidence="16">
    <location>
        <begin position="79"/>
        <end position="94"/>
    </location>
</feature>
<evidence type="ECO:0000256" key="6">
    <source>
        <dbReference type="ARBA" id="ARBA00022692"/>
    </source>
</evidence>
<dbReference type="PROSITE" id="PS00674">
    <property type="entry name" value="AAA"/>
    <property type="match status" value="1"/>
</dbReference>
<evidence type="ECO:0000256" key="9">
    <source>
        <dbReference type="ARBA" id="ARBA00022801"/>
    </source>
</evidence>
<feature type="region of interest" description="Disordered" evidence="16">
    <location>
        <begin position="1"/>
        <end position="153"/>
    </location>
</feature>
<feature type="compositionally biased region" description="Low complexity" evidence="16">
    <location>
        <begin position="138"/>
        <end position="153"/>
    </location>
</feature>
<comment type="caution">
    <text evidence="18">The sequence shown here is derived from an EMBL/GenBank/DDBJ whole genome shotgun (WGS) entry which is preliminary data.</text>
</comment>
<dbReference type="PANTHER" id="PTHR23076:SF97">
    <property type="entry name" value="ATP-DEPENDENT ZINC METALLOPROTEASE YME1L1"/>
    <property type="match status" value="1"/>
</dbReference>
<dbReference type="InterPro" id="IPR003960">
    <property type="entry name" value="ATPase_AAA_CS"/>
</dbReference>
<proteinExistence type="inferred from homology"/>
<comment type="similarity">
    <text evidence="3">In the C-terminal section; belongs to the peptidase M41 family.</text>
</comment>
<dbReference type="GO" id="GO:0004176">
    <property type="term" value="F:ATP-dependent peptidase activity"/>
    <property type="evidence" value="ECO:0007669"/>
    <property type="project" value="InterPro"/>
</dbReference>
<evidence type="ECO:0000256" key="12">
    <source>
        <dbReference type="ARBA" id="ARBA00022989"/>
    </source>
</evidence>
<dbReference type="GO" id="GO:0046872">
    <property type="term" value="F:metal ion binding"/>
    <property type="evidence" value="ECO:0007669"/>
    <property type="project" value="UniProtKB-KW"/>
</dbReference>
<evidence type="ECO:0000256" key="8">
    <source>
        <dbReference type="ARBA" id="ARBA00022741"/>
    </source>
</evidence>
<gene>
    <name evidence="18" type="ORF">OSTQU699_LOCUS1607</name>
</gene>
<dbReference type="GO" id="GO:0005524">
    <property type="term" value="F:ATP binding"/>
    <property type="evidence" value="ECO:0007669"/>
    <property type="project" value="UniProtKB-KW"/>
</dbReference>
<feature type="domain" description="AAA+ ATPase" evidence="17">
    <location>
        <begin position="416"/>
        <end position="551"/>
    </location>
</feature>
<protein>
    <recommendedName>
        <fullName evidence="17">AAA+ ATPase domain-containing protein</fullName>
    </recommendedName>
</protein>
<keyword evidence="10" id="KW-0862">Zinc</keyword>
<dbReference type="EMBL" id="CAJHUC010000449">
    <property type="protein sequence ID" value="CAD7696246.1"/>
    <property type="molecule type" value="Genomic_DNA"/>
</dbReference>
<evidence type="ECO:0000313" key="18">
    <source>
        <dbReference type="EMBL" id="CAD7696246.1"/>
    </source>
</evidence>
<dbReference type="InterPro" id="IPR000642">
    <property type="entry name" value="Peptidase_M41"/>
</dbReference>
<keyword evidence="8" id="KW-0547">Nucleotide-binding</keyword>
<dbReference type="Gene3D" id="3.40.50.300">
    <property type="entry name" value="P-loop containing nucleotide triphosphate hydrolases"/>
    <property type="match status" value="1"/>
</dbReference>
<keyword evidence="15" id="KW-0472">Membrane</keyword>
<evidence type="ECO:0000256" key="10">
    <source>
        <dbReference type="ARBA" id="ARBA00022833"/>
    </source>
</evidence>
<dbReference type="InterPro" id="IPR037219">
    <property type="entry name" value="Peptidase_M41-like"/>
</dbReference>
<keyword evidence="6" id="KW-0812">Transmembrane</keyword>
<dbReference type="Pfam" id="PF00004">
    <property type="entry name" value="AAA"/>
    <property type="match status" value="1"/>
</dbReference>
<evidence type="ECO:0000256" key="7">
    <source>
        <dbReference type="ARBA" id="ARBA00022723"/>
    </source>
</evidence>
<dbReference type="Gene3D" id="1.10.8.60">
    <property type="match status" value="1"/>
</dbReference>
<dbReference type="CDD" id="cd19501">
    <property type="entry name" value="RecA-like_FtsH"/>
    <property type="match status" value="1"/>
</dbReference>
<dbReference type="SUPFAM" id="SSF52540">
    <property type="entry name" value="P-loop containing nucleoside triphosphate hydrolases"/>
    <property type="match status" value="1"/>
</dbReference>
<evidence type="ECO:0000256" key="5">
    <source>
        <dbReference type="ARBA" id="ARBA00022670"/>
    </source>
</evidence>
<keyword evidence="5" id="KW-0645">Protease</keyword>
<dbReference type="HAMAP" id="MF_01458">
    <property type="entry name" value="FtsH"/>
    <property type="match status" value="1"/>
</dbReference>
<sequence length="822" mass="88484">MLTTLSGPSPPPADDSLSRHGLPLPGVSPWRAGWPLKPDAGQRRGSPWNPKGHLRPRREPGPCSLRRRRMGPAEPMGLHSRECHPKGGRGRDVKACSTLDAASGGSESSEKAASSVHSADDGKSNGRPGGALQQGSDPAEPAEAGSEAAPAAGPPGLASVVMGMRSRLLMIVQVVLDWMRKLPAWQRQRHLRKLQAESDAAPGDAEAHTRFLVQLNEVSPGEVLQRVDSGKYATSSAVVVEYLKALVHTGRLSEFANDRGMATGDGHRSLPKLLHDLQVLSGGGEIDLTPGGTSRQPLYVSLDGMAAQPAPGLMSLFLGFFKWLGVLAVFCFLWLLGSGVVKRISMQNLPQGGLPTSVRDKSPSLAPKQFVKEELPEKSLKTFNDIKGCPESKEELQDIVEFLKNPEKFTRMGATLPKGVLLVGLPGTGKTLLARAVAGEAGVPFFYRAGSEFEEMFVGVGSRRVRALFNAAKKNAPCIVFIDEIDAIGSSRKHWENQTRKTLNQLLTEMDGFEVNEGIIVMAATNLADTLDPALTRAGRFDRHVTVPLPDVRGREEILQFYLNNKPVAPDVNVAQLAQQTRGFSGAELYNLVNESALQAAKANEPLVTKELMDVARDKIMMGTARKSLVRTEESMRRTAYHESGHALVALNTPGASPLHKATIVARGNALGMVTQTPGRDEYSVSRQQLMARIDVCMGGKVAEELVFGKDHVTSGASSDLHQATTTAEHMVMQCGMSDEVGPIYASNRGDLSGEVQKKIDAEVTRILKEAQVRVMKLLGDKMSDLHKLAKALVERETLTSKEIEDVLDGGERGGAVSAGLS</sequence>
<dbReference type="InterPro" id="IPR041569">
    <property type="entry name" value="AAA_lid_3"/>
</dbReference>
<dbReference type="GO" id="GO:0006508">
    <property type="term" value="P:proteolysis"/>
    <property type="evidence" value="ECO:0007669"/>
    <property type="project" value="UniProtKB-KW"/>
</dbReference>
<dbReference type="InterPro" id="IPR003593">
    <property type="entry name" value="AAA+_ATPase"/>
</dbReference>